<proteinExistence type="predicted"/>
<feature type="chain" id="PRO_5016010930" evidence="1">
    <location>
        <begin position="21"/>
        <end position="528"/>
    </location>
</feature>
<keyword evidence="3" id="KW-1185">Reference proteome</keyword>
<protein>
    <submittedName>
        <fullName evidence="2">T9SS C-terminal target domain-containing protein</fullName>
    </submittedName>
</protein>
<organism evidence="2 3">
    <name type="scientific">Taibaiella soli</name>
    <dbReference type="NCBI Taxonomy" id="1649169"/>
    <lineage>
        <taxon>Bacteria</taxon>
        <taxon>Pseudomonadati</taxon>
        <taxon>Bacteroidota</taxon>
        <taxon>Chitinophagia</taxon>
        <taxon>Chitinophagales</taxon>
        <taxon>Chitinophagaceae</taxon>
        <taxon>Taibaiella</taxon>
    </lineage>
</organism>
<comment type="caution">
    <text evidence="2">The sequence shown here is derived from an EMBL/GenBank/DDBJ whole genome shotgun (WGS) entry which is preliminary data.</text>
</comment>
<keyword evidence="1" id="KW-0732">Signal</keyword>
<reference evidence="2 3" key="1">
    <citation type="submission" date="2018-06" db="EMBL/GenBank/DDBJ databases">
        <title>Mucibacter soli gen. nov., sp. nov., a new member of the family Chitinophagaceae producing mucin.</title>
        <authorList>
            <person name="Kim M.-K."/>
            <person name="Park S."/>
            <person name="Kim T.-S."/>
            <person name="Joung Y."/>
            <person name="Han J.-H."/>
            <person name="Kim S.B."/>
        </authorList>
    </citation>
    <scope>NUCLEOTIDE SEQUENCE [LARGE SCALE GENOMIC DNA]</scope>
    <source>
        <strain evidence="2 3">R1-15</strain>
    </source>
</reference>
<dbReference type="InterPro" id="IPR026444">
    <property type="entry name" value="Secre_tail"/>
</dbReference>
<dbReference type="OrthoDB" id="9811934at2"/>
<evidence type="ECO:0000256" key="1">
    <source>
        <dbReference type="SAM" id="SignalP"/>
    </source>
</evidence>
<dbReference type="EMBL" id="QKTW01000022">
    <property type="protein sequence ID" value="PZF71723.1"/>
    <property type="molecule type" value="Genomic_DNA"/>
</dbReference>
<feature type="signal peptide" evidence="1">
    <location>
        <begin position="1"/>
        <end position="20"/>
    </location>
</feature>
<dbReference type="Proteomes" id="UP000248745">
    <property type="component" value="Unassembled WGS sequence"/>
</dbReference>
<accession>A0A2W2BV92</accession>
<dbReference type="NCBIfam" id="TIGR04183">
    <property type="entry name" value="Por_Secre_tail"/>
    <property type="match status" value="1"/>
</dbReference>
<dbReference type="PANTHER" id="PTHR42754">
    <property type="entry name" value="ENDOGLUCANASE"/>
    <property type="match status" value="1"/>
</dbReference>
<evidence type="ECO:0000313" key="3">
    <source>
        <dbReference type="Proteomes" id="UP000248745"/>
    </source>
</evidence>
<dbReference type="AlphaFoldDB" id="A0A2W2BV92"/>
<name>A0A2W2BV92_9BACT</name>
<dbReference type="PANTHER" id="PTHR42754:SF1">
    <property type="entry name" value="LIPOPROTEIN"/>
    <property type="match status" value="1"/>
</dbReference>
<sequence>MKQIILLFLVAGIWGTKANAQAPIIQWQKAMGGSALDQSTSICRTNDGGYVTAGYTRSNDGDIQGNNHGGFDYWVVKTDSTGKMLWTNLYGGSLDDYATSVIATTDGGYMVAGYSNSNDGDITNNHNGSIDYWLVKLDAEGHLMWQRSLGGSLDDYASSVIQTSDGGYAVCGYTNSNDGDVNGNHGSNDYWVVKLDNVGNIQWQKAMGGTGLDNAMEMHQTSEGGYIVIGYSNSLDGDVTGNHGGSFDYWMTKMDANGNLLWQKSLGGSDDDQGAAVRQTDDGGYLVAGYSKSSDGDVTTGHTNRGYDYWIVKTDASGSIQWQNIYGGTRDDYATSMCQSGGAYVIAGYSNSIDGDVQGNHGIYDYWMIMINPADGSMYWQKTLGGSGDDRATCVQTTLDGGYVVTGYTSSDDYDVTNSHSPGIPDYWVVKLDAQKVPPPIVTGVAGVVNANDIVLYSNPSYGMLNFLLPVSEGNYNFVLIDMSGKRILTERILDNRIDASIINKGFYFYEILSDQNEILTTGKVILR</sequence>
<gene>
    <name evidence="2" type="ORF">DN068_16790</name>
</gene>
<evidence type="ECO:0000313" key="2">
    <source>
        <dbReference type="EMBL" id="PZF71723.1"/>
    </source>
</evidence>
<dbReference type="RefSeq" id="WP_111000096.1">
    <property type="nucleotide sequence ID" value="NZ_QKTW01000022.1"/>
</dbReference>